<dbReference type="Gene3D" id="2.160.20.120">
    <property type="match status" value="1"/>
</dbReference>
<dbReference type="EMBL" id="VUOE01000003">
    <property type="protein sequence ID" value="KAA2215869.1"/>
    <property type="molecule type" value="Genomic_DNA"/>
</dbReference>
<dbReference type="AlphaFoldDB" id="A0A5B2TNQ5"/>
<accession>A0A5B2TNQ5</accession>
<protein>
    <submittedName>
        <fullName evidence="3">DUF2807 domain-containing protein</fullName>
    </submittedName>
</protein>
<evidence type="ECO:0000256" key="1">
    <source>
        <dbReference type="SAM" id="SignalP"/>
    </source>
</evidence>
<keyword evidence="1" id="KW-0732">Signal</keyword>
<gene>
    <name evidence="3" type="ORF">F0361_16895</name>
</gene>
<dbReference type="Pfam" id="PF10988">
    <property type="entry name" value="DUF2807"/>
    <property type="match status" value="1"/>
</dbReference>
<evidence type="ECO:0000313" key="3">
    <source>
        <dbReference type="EMBL" id="KAA2215869.1"/>
    </source>
</evidence>
<organism evidence="3 4">
    <name type="scientific">Maribacter flavus</name>
    <dbReference type="NCBI Taxonomy" id="1658664"/>
    <lineage>
        <taxon>Bacteria</taxon>
        <taxon>Pseudomonadati</taxon>
        <taxon>Bacteroidota</taxon>
        <taxon>Flavobacteriia</taxon>
        <taxon>Flavobacteriales</taxon>
        <taxon>Flavobacteriaceae</taxon>
        <taxon>Maribacter</taxon>
    </lineage>
</organism>
<dbReference type="InterPro" id="IPR021255">
    <property type="entry name" value="DUF2807"/>
</dbReference>
<feature type="domain" description="Putative auto-transporter adhesin head GIN" evidence="2">
    <location>
        <begin position="56"/>
        <end position="249"/>
    </location>
</feature>
<evidence type="ECO:0000313" key="4">
    <source>
        <dbReference type="Proteomes" id="UP000323188"/>
    </source>
</evidence>
<name>A0A5B2TNQ5_9FLAO</name>
<feature type="chain" id="PRO_5022685646" evidence="1">
    <location>
        <begin position="34"/>
        <end position="266"/>
    </location>
</feature>
<comment type="caution">
    <text evidence="3">The sequence shown here is derived from an EMBL/GenBank/DDBJ whole genome shotgun (WGS) entry which is preliminary data.</text>
</comment>
<evidence type="ECO:0000259" key="2">
    <source>
        <dbReference type="Pfam" id="PF10988"/>
    </source>
</evidence>
<proteinExistence type="predicted"/>
<sequence>MFRNKNHQKNKCKRWLHHCFVIFIICLVPTSCSNENAPDCLQTSGEIIREEVEVPEFDKITVFEKIALVLKQGDTQKVEVATGENLWEEISVAVEGDRLILRNENGCNFFREYGLTTVYVTSPNISEIRSSTGLAITSDGVLSYPTLTLLSESFLVSEAETTDGEFDLNLNTGNLSIVVNGIAYFTLRGNTQNLNVNIAAGDSRVEAQALVSQNVSINHRGSNDILVNPQESISGVIRGYGDVISYNRPNTVDVSVIFNGRLVFRD</sequence>
<dbReference type="Proteomes" id="UP000323188">
    <property type="component" value="Unassembled WGS sequence"/>
</dbReference>
<feature type="signal peptide" evidence="1">
    <location>
        <begin position="1"/>
        <end position="33"/>
    </location>
</feature>
<reference evidence="3 4" key="1">
    <citation type="submission" date="2019-09" db="EMBL/GenBank/DDBJ databases">
        <authorList>
            <person name="Khan S.A."/>
            <person name="Jeon C.O."/>
            <person name="Chun B.H."/>
            <person name="Jeong S.E."/>
        </authorList>
    </citation>
    <scope>NUCLEOTIDE SEQUENCE [LARGE SCALE GENOMIC DNA]</scope>
    <source>
        <strain evidence="3 4">KCTC 42508</strain>
    </source>
</reference>